<proteinExistence type="predicted"/>
<dbReference type="RefSeq" id="WP_239587547.1">
    <property type="nucleotide sequence ID" value="NZ_JAFBDZ010000002.1"/>
</dbReference>
<comment type="caution">
    <text evidence="2">The sequence shown here is derived from an EMBL/GenBank/DDBJ whole genome shotgun (WGS) entry which is preliminary data.</text>
</comment>
<sequence>MWTTYPWIPFIPVVFFTLTILSAKLMLNGVIDELGNDQKETENKKSLEDRFSRVKHGF</sequence>
<dbReference type="EMBL" id="JAFBDZ010000002">
    <property type="protein sequence ID" value="MBM7586129.1"/>
    <property type="molecule type" value="Genomic_DNA"/>
</dbReference>
<keyword evidence="1" id="KW-0812">Transmembrane</keyword>
<evidence type="ECO:0000313" key="3">
    <source>
        <dbReference type="Proteomes" id="UP001646157"/>
    </source>
</evidence>
<evidence type="ECO:0000313" key="2">
    <source>
        <dbReference type="EMBL" id="MBM7586129.1"/>
    </source>
</evidence>
<name>A0ABS2NEE4_9BACI</name>
<accession>A0ABS2NEE4</accession>
<gene>
    <name evidence="2" type="ORF">JOC86_002671</name>
</gene>
<keyword evidence="1" id="KW-0472">Membrane</keyword>
<dbReference type="Proteomes" id="UP001646157">
    <property type="component" value="Unassembled WGS sequence"/>
</dbReference>
<keyword evidence="1" id="KW-1133">Transmembrane helix</keyword>
<feature type="transmembrane region" description="Helical" evidence="1">
    <location>
        <begin position="6"/>
        <end position="27"/>
    </location>
</feature>
<protein>
    <submittedName>
        <fullName evidence="2">ABC-type dipeptide/oligopeptide/nickel transport system permease subunit</fullName>
    </submittedName>
</protein>
<organism evidence="2 3">
    <name type="scientific">Rossellomorea pakistanensis</name>
    <dbReference type="NCBI Taxonomy" id="992288"/>
    <lineage>
        <taxon>Bacteria</taxon>
        <taxon>Bacillati</taxon>
        <taxon>Bacillota</taxon>
        <taxon>Bacilli</taxon>
        <taxon>Bacillales</taxon>
        <taxon>Bacillaceae</taxon>
        <taxon>Rossellomorea</taxon>
    </lineage>
</organism>
<evidence type="ECO:0000256" key="1">
    <source>
        <dbReference type="SAM" id="Phobius"/>
    </source>
</evidence>
<reference evidence="2 3" key="1">
    <citation type="submission" date="2021-01" db="EMBL/GenBank/DDBJ databases">
        <title>Genomic Encyclopedia of Type Strains, Phase IV (KMG-IV): sequencing the most valuable type-strain genomes for metagenomic binning, comparative biology and taxonomic classification.</title>
        <authorList>
            <person name="Goeker M."/>
        </authorList>
    </citation>
    <scope>NUCLEOTIDE SEQUENCE [LARGE SCALE GENOMIC DNA]</scope>
    <source>
        <strain evidence="2 3">DSM 24834</strain>
    </source>
</reference>
<keyword evidence="3" id="KW-1185">Reference proteome</keyword>